<proteinExistence type="predicted"/>
<keyword evidence="2" id="KW-1185">Reference proteome</keyword>
<evidence type="ECO:0000313" key="1">
    <source>
        <dbReference type="EMBL" id="MFC5393033.1"/>
    </source>
</evidence>
<accession>A0ABW0H773</accession>
<gene>
    <name evidence="1" type="ORF">ACFPPC_10355</name>
</gene>
<protein>
    <submittedName>
        <fullName evidence="1">Uncharacterized protein</fullName>
    </submittedName>
</protein>
<sequence length="103" mass="11327">MTGRPRTYAEKDLEDARLAILKELSTKFGGRMSVQQLVTALGDWGHRKGDTAVEQLLNDLVEVRGVELFREGVRLIAEITRDGLNHVAGRTPLAGVKPPFSAD</sequence>
<name>A0ABW0H773_9HYPH</name>
<dbReference type="RefSeq" id="WP_377007940.1">
    <property type="nucleotide sequence ID" value="NZ_JBHSLV010000019.1"/>
</dbReference>
<reference evidence="2" key="1">
    <citation type="journal article" date="2019" name="Int. J. Syst. Evol. Microbiol.">
        <title>The Global Catalogue of Microorganisms (GCM) 10K type strain sequencing project: providing services to taxonomists for standard genome sequencing and annotation.</title>
        <authorList>
            <consortium name="The Broad Institute Genomics Platform"/>
            <consortium name="The Broad Institute Genome Sequencing Center for Infectious Disease"/>
            <person name="Wu L."/>
            <person name="Ma J."/>
        </authorList>
    </citation>
    <scope>NUCLEOTIDE SEQUENCE [LARGE SCALE GENOMIC DNA]</scope>
    <source>
        <strain evidence="2">CGMCC 1.16326</strain>
    </source>
</reference>
<evidence type="ECO:0000313" key="2">
    <source>
        <dbReference type="Proteomes" id="UP001596104"/>
    </source>
</evidence>
<organism evidence="1 2">
    <name type="scientific">Bosea vestrisii</name>
    <dbReference type="NCBI Taxonomy" id="151416"/>
    <lineage>
        <taxon>Bacteria</taxon>
        <taxon>Pseudomonadati</taxon>
        <taxon>Pseudomonadota</taxon>
        <taxon>Alphaproteobacteria</taxon>
        <taxon>Hyphomicrobiales</taxon>
        <taxon>Boseaceae</taxon>
        <taxon>Bosea</taxon>
    </lineage>
</organism>
<dbReference type="EMBL" id="JBHSLV010000019">
    <property type="protein sequence ID" value="MFC5393033.1"/>
    <property type="molecule type" value="Genomic_DNA"/>
</dbReference>
<dbReference type="Proteomes" id="UP001596104">
    <property type="component" value="Unassembled WGS sequence"/>
</dbReference>
<comment type="caution">
    <text evidence="1">The sequence shown here is derived from an EMBL/GenBank/DDBJ whole genome shotgun (WGS) entry which is preliminary data.</text>
</comment>